<evidence type="ECO:0000313" key="2">
    <source>
        <dbReference type="EMBL" id="UVI37351.1"/>
    </source>
</evidence>
<feature type="compositionally biased region" description="Basic and acidic residues" evidence="1">
    <location>
        <begin position="44"/>
        <end position="58"/>
    </location>
</feature>
<evidence type="ECO:0000313" key="3">
    <source>
        <dbReference type="Proteomes" id="UP001064879"/>
    </source>
</evidence>
<dbReference type="EMBL" id="CP093443">
    <property type="protein sequence ID" value="UVI37351.1"/>
    <property type="molecule type" value="Genomic_DNA"/>
</dbReference>
<name>A0ABY5SW81_9MICO</name>
<feature type="region of interest" description="Disordered" evidence="1">
    <location>
        <begin position="1"/>
        <end position="98"/>
    </location>
</feature>
<dbReference type="Proteomes" id="UP001064879">
    <property type="component" value="Chromosome"/>
</dbReference>
<evidence type="ECO:0000256" key="1">
    <source>
        <dbReference type="SAM" id="MobiDB-lite"/>
    </source>
</evidence>
<feature type="compositionally biased region" description="Basic and acidic residues" evidence="1">
    <location>
        <begin position="66"/>
        <end position="75"/>
    </location>
</feature>
<feature type="compositionally biased region" description="Basic and acidic residues" evidence="1">
    <location>
        <begin position="1"/>
        <end position="28"/>
    </location>
</feature>
<reference evidence="2" key="1">
    <citation type="submission" date="2022-03" db="EMBL/GenBank/DDBJ databases">
        <title>Brevibacterium spongiae sp. nov., isolated from marine sponge.</title>
        <authorList>
            <person name="Li Z."/>
            <person name="Zhang M."/>
        </authorList>
    </citation>
    <scope>NUCLEOTIDE SEQUENCE</scope>
    <source>
        <strain evidence="2">WHS-Z9</strain>
    </source>
</reference>
<organism evidence="2 3">
    <name type="scientific">Brevibacterium spongiae</name>
    <dbReference type="NCBI Taxonomy" id="2909672"/>
    <lineage>
        <taxon>Bacteria</taxon>
        <taxon>Bacillati</taxon>
        <taxon>Actinomycetota</taxon>
        <taxon>Actinomycetes</taxon>
        <taxon>Micrococcales</taxon>
        <taxon>Brevibacteriaceae</taxon>
        <taxon>Brevibacterium</taxon>
    </lineage>
</organism>
<sequence length="98" mass="10728">MSDRNDPQNKKDPQNKIDRVHEKLDEFASKASGPDVAYGSTPGYDEKPTEDELKKAAEAEGVTLHRRPDGSHEAIDESAATPTSDAEDSERSDTSREA</sequence>
<gene>
    <name evidence="2" type="ORF">L1F31_06805</name>
</gene>
<protein>
    <submittedName>
        <fullName evidence="2">Uncharacterized protein</fullName>
    </submittedName>
</protein>
<accession>A0ABY5SW81</accession>
<proteinExistence type="predicted"/>
<dbReference type="RefSeq" id="WP_265419893.1">
    <property type="nucleotide sequence ID" value="NZ_CP093443.1"/>
</dbReference>
<feature type="compositionally biased region" description="Basic and acidic residues" evidence="1">
    <location>
        <begin position="89"/>
        <end position="98"/>
    </location>
</feature>
<keyword evidence="3" id="KW-1185">Reference proteome</keyword>